<feature type="region of interest" description="Disordered" evidence="1">
    <location>
        <begin position="264"/>
        <end position="283"/>
    </location>
</feature>
<organism evidence="2">
    <name type="scientific">Macaca mulatta</name>
    <name type="common">Rhesus macaque</name>
    <dbReference type="NCBI Taxonomy" id="9544"/>
    <lineage>
        <taxon>Eukaryota</taxon>
        <taxon>Metazoa</taxon>
        <taxon>Chordata</taxon>
        <taxon>Craniata</taxon>
        <taxon>Vertebrata</taxon>
        <taxon>Euteleostomi</taxon>
        <taxon>Mammalia</taxon>
        <taxon>Eutheria</taxon>
        <taxon>Euarchontoglires</taxon>
        <taxon>Primates</taxon>
        <taxon>Haplorrhini</taxon>
        <taxon>Catarrhini</taxon>
        <taxon>Cercopithecidae</taxon>
        <taxon>Cercopithecinae</taxon>
        <taxon>Macaca</taxon>
    </lineage>
</organism>
<feature type="region of interest" description="Disordered" evidence="1">
    <location>
        <begin position="1021"/>
        <end position="1041"/>
    </location>
</feature>
<accession>G7N3Z6</accession>
<feature type="compositionally biased region" description="Polar residues" evidence="1">
    <location>
        <begin position="1167"/>
        <end position="1176"/>
    </location>
</feature>
<feature type="region of interest" description="Disordered" evidence="1">
    <location>
        <begin position="358"/>
        <end position="384"/>
    </location>
</feature>
<reference evidence="2" key="1">
    <citation type="journal article" date="2011" name="Nat. Biotechnol.">
        <title>Genome sequencing and comparison of two nonhuman primate animal models, the cynomolgus and Chinese rhesus macaques.</title>
        <authorList>
            <person name="Yan G."/>
            <person name="Zhang G."/>
            <person name="Fang X."/>
            <person name="Zhang Y."/>
            <person name="Li C."/>
            <person name="Ling F."/>
            <person name="Cooper D.N."/>
            <person name="Li Q."/>
            <person name="Li Y."/>
            <person name="van Gool A.J."/>
            <person name="Du H."/>
            <person name="Chen J."/>
            <person name="Chen R."/>
            <person name="Zhang P."/>
            <person name="Huang Z."/>
            <person name="Thompson J.R."/>
            <person name="Meng Y."/>
            <person name="Bai Y."/>
            <person name="Wang J."/>
            <person name="Zhuo M."/>
            <person name="Wang T."/>
            <person name="Huang Y."/>
            <person name="Wei L."/>
            <person name="Li J."/>
            <person name="Wang Z."/>
            <person name="Hu H."/>
            <person name="Yang P."/>
            <person name="Le L."/>
            <person name="Stenson P.D."/>
            <person name="Li B."/>
            <person name="Liu X."/>
            <person name="Ball E.V."/>
            <person name="An N."/>
            <person name="Huang Q."/>
            <person name="Zhang Y."/>
            <person name="Fan W."/>
            <person name="Zhang X."/>
            <person name="Li Y."/>
            <person name="Wang W."/>
            <person name="Katze M.G."/>
            <person name="Su B."/>
            <person name="Nielsen R."/>
            <person name="Yang H."/>
            <person name="Wang J."/>
            <person name="Wang X."/>
            <person name="Wang J."/>
        </authorList>
    </citation>
    <scope>NUCLEOTIDE SEQUENCE [LARGE SCALE GENOMIC DNA]</scope>
    <source>
        <strain evidence="2">CR-5</strain>
    </source>
</reference>
<feature type="compositionally biased region" description="Low complexity" evidence="1">
    <location>
        <begin position="1564"/>
        <end position="1582"/>
    </location>
</feature>
<feature type="region of interest" description="Disordered" evidence="1">
    <location>
        <begin position="528"/>
        <end position="559"/>
    </location>
</feature>
<feature type="compositionally biased region" description="Polar residues" evidence="1">
    <location>
        <begin position="827"/>
        <end position="838"/>
    </location>
</feature>
<feature type="compositionally biased region" description="Basic and acidic residues" evidence="1">
    <location>
        <begin position="417"/>
        <end position="429"/>
    </location>
</feature>
<dbReference type="Proteomes" id="UP000013456">
    <property type="component" value="Chromosome 10"/>
</dbReference>
<feature type="region of interest" description="Disordered" evidence="1">
    <location>
        <begin position="1360"/>
        <end position="1420"/>
    </location>
</feature>
<sequence>MLLSLLGACAVVGPFHGPEWEPVQGLLSQDHSCRDPQCCGNLLVLCLFLVWQVRHYWHQVTRTRFSTRNVIKVPLQKRAVPSMRCKTVFELTPEFFSPGKSRGLGSQQWAQRQRWGYRRSLQESWAQNPLCLQHPCPGPPSGVHTYSQPIFCTTSISNTCLLPQDSSWKAWQVPWCLRDGQTRPALDMCREMEQLLLHSQERLVSLESVISMRSHPNSMTLTTSLPNLLSAQRLQFCPRELLSDPSHQTLRMCTWKSWDCPPEAWESGGKNQTAGREDSRQTQAARWMNQTGSRREDASEIQSSGEQFPVDFGMEGDAETKVLECANQRLVISETDGEILTPGWDNQDQMGVESRTNIQELGTRNQREAGGKNPPETQAHMGENQEQLRCKIDAETQTPEWENQDKNGSEDAVETQTFERKDKKQARGEDGEEIQAQGLGKQCQTGDENGEETQTPQWEKQDQMKGEANVEIQTEEGRNKDQVGGQDAAQTQSCGKKNVGEVKKENSVETQALDWGKQECIGNGNVTEIQTPRWEKHDQGGSKKAKKTQVSGGENQKQLSHEIQVWWGNKGLRRGEDAKETQIATKKQLREIREKDWVIIQALWWGNQRQVASEIYREFEILCWDNQNWIGGEHRAESQASEKRDQRKDGDEVGTNILAPKAEIQEQLKGGTDVESQRNEPLREEDGTYIQSLGRREVKDEDDKETQELGGKNQGKLGNEFSGNIHIPKAKNQEHIRGKDGAHTQTCESGNWGKLTSQIDGETHSAEWKKDEQIGGENGTEIQIQGKRNLREVGGEDGVKTWAPGKETQSQFRSDIGRKILLSEWKSQQQMGSENGTEIQAPVERNQREPGGEDGVKTQRSKRENEDQLDGEIGGSHSPGRRNWELTGKNVAENQASEKRNQREVGNKDGRMIWRLRGKKWRLRAKNQRLLKSKGNGKTCLSEWKNQEQGGGGNDEEIQIQGKRNLRGTTSDDGTETQAPAGDDQGQLRGEIDKEIQVQGQRNKNEGGVEDVAELQDIGSQRKCTDEDVGGPQAPRGGNKDLVRGEDAVRDSLQVDCSGNERPTGRKHSLPWPPAFTGYGLGTLEQEQAVAVNGFISAPCPETNPFPHRGEVFLLVDGEGEHLASQGITPARDHRVGISPASQQAQPETWRRRQRDKGVDPEKAPSLTRQPQNPLSLTAPLGMPSACPCLPCGPAPEPAIALEGAPTALTSLPKGTGLKKSKRLLLESLMRRRIAHLKWGLPRRILESYFLFNFLGSCSLTLAGARLPGLNTGQQLQAQQERYCEAQGSSPGLKSPERFQRVLRPDRKSSKLPTQARALESNRLHRSEPMGISIQPERAMRVRPPGGARELQEIQEAPARTKLQDPRIPRPAAESRSWCGLQRVGEPPNENSRGRKMIRSRVSQVAERAPSRMRTSSSRADLAHWKKECISWEPSKPPKPPRLKCQQPTYRRRGSLESTGYRGAGQQPSYHCAEPVNFKGRLHSAVAKLSLTLLNKMSWSPQLTKCQHLAPNLSLREPDSTLLPKVGDPRAGEDNIGDHTASQRDLQPRGHCCTGATLPKTESPQGQGAPGNPNGAPQNTPASKKFSIMKHLSIFLFQHGFKKQTQAQSPQDTSEKL</sequence>
<protein>
    <submittedName>
        <fullName evidence="2">Uncharacterized protein</fullName>
    </submittedName>
</protein>
<feature type="compositionally biased region" description="Polar residues" evidence="1">
    <location>
        <begin position="442"/>
        <end position="458"/>
    </location>
</feature>
<evidence type="ECO:0000313" key="2">
    <source>
        <dbReference type="EMBL" id="EHH20278.1"/>
    </source>
</evidence>
<feature type="region of interest" description="Disordered" evidence="1">
    <location>
        <begin position="827"/>
        <end position="910"/>
    </location>
</feature>
<feature type="compositionally biased region" description="Basic and acidic residues" evidence="1">
    <location>
        <begin position="896"/>
        <end position="910"/>
    </location>
</feature>
<feature type="compositionally biased region" description="Basic and acidic residues" evidence="1">
    <location>
        <begin position="761"/>
        <end position="773"/>
    </location>
</feature>
<feature type="compositionally biased region" description="Basic and acidic residues" evidence="1">
    <location>
        <begin position="1527"/>
        <end position="1537"/>
    </location>
</feature>
<feature type="region of interest" description="Disordered" evidence="1">
    <location>
        <begin position="934"/>
        <end position="989"/>
    </location>
</feature>
<feature type="compositionally biased region" description="Basic and acidic residues" evidence="1">
    <location>
        <begin position="845"/>
        <end position="866"/>
    </location>
</feature>
<feature type="region of interest" description="Disordered" evidence="1">
    <location>
        <begin position="1517"/>
        <end position="1585"/>
    </location>
</feature>
<feature type="compositionally biased region" description="Basic and acidic residues" evidence="1">
    <location>
        <begin position="789"/>
        <end position="799"/>
    </location>
</feature>
<feature type="compositionally biased region" description="Basic and acidic residues" evidence="1">
    <location>
        <begin position="675"/>
        <end position="686"/>
    </location>
</feature>
<dbReference type="PANTHER" id="PTHR22379">
    <property type="entry name" value="RIKEN CDNA 4930407I10 GENE"/>
    <property type="match status" value="1"/>
</dbReference>
<gene>
    <name evidence="2" type="ORF">EGK_03096</name>
</gene>
<name>G7N3Z6_MACMU</name>
<dbReference type="PANTHER" id="PTHR22379:SF1">
    <property type="entry name" value="RIKEN CDNA 4930407I10 GENE"/>
    <property type="match status" value="1"/>
</dbReference>
<feature type="compositionally biased region" description="Basic and acidic residues" evidence="1">
    <location>
        <begin position="733"/>
        <end position="742"/>
    </location>
</feature>
<feature type="region of interest" description="Disordered" evidence="1">
    <location>
        <begin position="288"/>
        <end position="310"/>
    </location>
</feature>
<dbReference type="InterPro" id="IPR031715">
    <property type="entry name" value="DUF4727"/>
</dbReference>
<feature type="region of interest" description="Disordered" evidence="1">
    <location>
        <begin position="1130"/>
        <end position="1178"/>
    </location>
</feature>
<proteinExistence type="predicted"/>
<feature type="region of interest" description="Disordered" evidence="1">
    <location>
        <begin position="396"/>
        <end position="506"/>
    </location>
</feature>
<feature type="compositionally biased region" description="Polar residues" evidence="1">
    <location>
        <begin position="743"/>
        <end position="760"/>
    </location>
</feature>
<feature type="compositionally biased region" description="Polar residues" evidence="1">
    <location>
        <begin position="548"/>
        <end position="558"/>
    </location>
</feature>
<feature type="region of interest" description="Disordered" evidence="1">
    <location>
        <begin position="666"/>
        <end position="721"/>
    </location>
</feature>
<feature type="region of interest" description="Disordered" evidence="1">
    <location>
        <begin position="733"/>
        <end position="814"/>
    </location>
</feature>
<evidence type="ECO:0000256" key="1">
    <source>
        <dbReference type="SAM" id="MobiDB-lite"/>
    </source>
</evidence>
<feature type="compositionally biased region" description="Polar residues" evidence="1">
    <location>
        <begin position="967"/>
        <end position="978"/>
    </location>
</feature>
<dbReference type="EMBL" id="CM001262">
    <property type="protein sequence ID" value="EHH20278.1"/>
    <property type="molecule type" value="Genomic_DNA"/>
</dbReference>
<dbReference type="Pfam" id="PF15856">
    <property type="entry name" value="DUF4727"/>
    <property type="match status" value="1"/>
</dbReference>